<feature type="transmembrane region" description="Helical" evidence="7">
    <location>
        <begin position="100"/>
        <end position="123"/>
    </location>
</feature>
<dbReference type="GO" id="GO:0055085">
    <property type="term" value="P:transmembrane transport"/>
    <property type="evidence" value="ECO:0007669"/>
    <property type="project" value="InterPro"/>
</dbReference>
<dbReference type="GO" id="GO:0005886">
    <property type="term" value="C:plasma membrane"/>
    <property type="evidence" value="ECO:0007669"/>
    <property type="project" value="UniProtKB-SubCell"/>
</dbReference>
<dbReference type="AlphaFoldDB" id="A0A7X0FXY9"/>
<sequence length="301" mass="31800">MKTAVAPTTKRDPATGRGRPVLRRRRGRPGRMSIVDRAALAVAALMILVALVGPFLAPHDPYAVDLGQALHAPSGAHWFGTDANGRDVFSRVLYGARVSLLATVTVIAVATLIGTLIGTLAALGGRVVDEILMRICDIGLSLPAIILALGLAAALGPGLRSAVIALCLTWWPGYARLVRTLVRDVRDAEYVEAARTLGVSTPRLVFRHVLPNSLDTLYVQTTLDVSAVMLVISGLSFVGVGAQVPSAEWGAMIAGAAGNLTNGWWAVALPGLAIMLTAVSFNLVGDWLRVRNDPTLRGRRP</sequence>
<dbReference type="RefSeq" id="WP_185025069.1">
    <property type="nucleotide sequence ID" value="NZ_JACHMQ010000001.1"/>
</dbReference>
<dbReference type="InterPro" id="IPR025966">
    <property type="entry name" value="OppC_N"/>
</dbReference>
<comment type="similarity">
    <text evidence="7">Belongs to the binding-protein-dependent transport system permease family.</text>
</comment>
<evidence type="ECO:0000256" key="2">
    <source>
        <dbReference type="ARBA" id="ARBA00022448"/>
    </source>
</evidence>
<organism evidence="10 11">
    <name type="scientific">Actinomadura coerulea</name>
    <dbReference type="NCBI Taxonomy" id="46159"/>
    <lineage>
        <taxon>Bacteria</taxon>
        <taxon>Bacillati</taxon>
        <taxon>Actinomycetota</taxon>
        <taxon>Actinomycetes</taxon>
        <taxon>Streptosporangiales</taxon>
        <taxon>Thermomonosporaceae</taxon>
        <taxon>Actinomadura</taxon>
    </lineage>
</organism>
<feature type="transmembrane region" description="Helical" evidence="7">
    <location>
        <begin position="135"/>
        <end position="155"/>
    </location>
</feature>
<feature type="domain" description="ABC transmembrane type-1" evidence="9">
    <location>
        <begin position="100"/>
        <end position="285"/>
    </location>
</feature>
<evidence type="ECO:0000256" key="4">
    <source>
        <dbReference type="ARBA" id="ARBA00022692"/>
    </source>
</evidence>
<dbReference type="CDD" id="cd06261">
    <property type="entry name" value="TM_PBP2"/>
    <property type="match status" value="1"/>
</dbReference>
<feature type="transmembrane region" description="Helical" evidence="7">
    <location>
        <begin position="161"/>
        <end position="178"/>
    </location>
</feature>
<gene>
    <name evidence="10" type="ORF">BKA00_002508</name>
</gene>
<dbReference type="SUPFAM" id="SSF161098">
    <property type="entry name" value="MetI-like"/>
    <property type="match status" value="1"/>
</dbReference>
<keyword evidence="3" id="KW-1003">Cell membrane</keyword>
<dbReference type="Pfam" id="PF12911">
    <property type="entry name" value="OppC_N"/>
    <property type="match status" value="1"/>
</dbReference>
<evidence type="ECO:0000256" key="3">
    <source>
        <dbReference type="ARBA" id="ARBA00022475"/>
    </source>
</evidence>
<comment type="caution">
    <text evidence="10">The sequence shown here is derived from an EMBL/GenBank/DDBJ whole genome shotgun (WGS) entry which is preliminary data.</text>
</comment>
<keyword evidence="4 7" id="KW-0812">Transmembrane</keyword>
<keyword evidence="5 7" id="KW-1133">Transmembrane helix</keyword>
<evidence type="ECO:0000256" key="8">
    <source>
        <dbReference type="SAM" id="MobiDB-lite"/>
    </source>
</evidence>
<dbReference type="PANTHER" id="PTHR43386">
    <property type="entry name" value="OLIGOPEPTIDE TRANSPORT SYSTEM PERMEASE PROTEIN APPC"/>
    <property type="match status" value="1"/>
</dbReference>
<dbReference type="Gene3D" id="1.10.3720.10">
    <property type="entry name" value="MetI-like"/>
    <property type="match status" value="1"/>
</dbReference>
<dbReference type="PANTHER" id="PTHR43386:SF1">
    <property type="entry name" value="D,D-DIPEPTIDE TRANSPORT SYSTEM PERMEASE PROTEIN DDPC-RELATED"/>
    <property type="match status" value="1"/>
</dbReference>
<comment type="subcellular location">
    <subcellularLocation>
        <location evidence="1 7">Cell membrane</location>
        <topology evidence="1 7">Multi-pass membrane protein</topology>
    </subcellularLocation>
</comment>
<feature type="region of interest" description="Disordered" evidence="8">
    <location>
        <begin position="1"/>
        <end position="26"/>
    </location>
</feature>
<keyword evidence="11" id="KW-1185">Reference proteome</keyword>
<dbReference type="PROSITE" id="PS50928">
    <property type="entry name" value="ABC_TM1"/>
    <property type="match status" value="1"/>
</dbReference>
<dbReference type="InterPro" id="IPR000515">
    <property type="entry name" value="MetI-like"/>
</dbReference>
<keyword evidence="2 7" id="KW-0813">Transport</keyword>
<proteinExistence type="inferred from homology"/>
<dbReference type="EMBL" id="JACHMQ010000001">
    <property type="protein sequence ID" value="MBB6395594.1"/>
    <property type="molecule type" value="Genomic_DNA"/>
</dbReference>
<dbReference type="InterPro" id="IPR050366">
    <property type="entry name" value="BP-dependent_transpt_permease"/>
</dbReference>
<name>A0A7X0FXY9_9ACTN</name>
<keyword evidence="6 7" id="KW-0472">Membrane</keyword>
<evidence type="ECO:0000313" key="11">
    <source>
        <dbReference type="Proteomes" id="UP000546324"/>
    </source>
</evidence>
<evidence type="ECO:0000256" key="5">
    <source>
        <dbReference type="ARBA" id="ARBA00022989"/>
    </source>
</evidence>
<dbReference type="InterPro" id="IPR035906">
    <property type="entry name" value="MetI-like_sf"/>
</dbReference>
<protein>
    <submittedName>
        <fullName evidence="10">Peptide/nickel transport system permease protein</fullName>
    </submittedName>
</protein>
<reference evidence="10 11" key="1">
    <citation type="submission" date="2020-08" db="EMBL/GenBank/DDBJ databases">
        <title>Sequencing the genomes of 1000 actinobacteria strains.</title>
        <authorList>
            <person name="Klenk H.-P."/>
        </authorList>
    </citation>
    <scope>NUCLEOTIDE SEQUENCE [LARGE SCALE GENOMIC DNA]</scope>
    <source>
        <strain evidence="10 11">DSM 43675</strain>
    </source>
</reference>
<dbReference type="Proteomes" id="UP000546324">
    <property type="component" value="Unassembled WGS sequence"/>
</dbReference>
<accession>A0A7X0FXY9</accession>
<feature type="transmembrane region" description="Helical" evidence="7">
    <location>
        <begin position="223"/>
        <end position="244"/>
    </location>
</feature>
<dbReference type="Pfam" id="PF00528">
    <property type="entry name" value="BPD_transp_1"/>
    <property type="match status" value="1"/>
</dbReference>
<feature type="transmembrane region" description="Helical" evidence="7">
    <location>
        <begin position="34"/>
        <end position="57"/>
    </location>
</feature>
<evidence type="ECO:0000256" key="1">
    <source>
        <dbReference type="ARBA" id="ARBA00004651"/>
    </source>
</evidence>
<evidence type="ECO:0000259" key="9">
    <source>
        <dbReference type="PROSITE" id="PS50928"/>
    </source>
</evidence>
<feature type="transmembrane region" description="Helical" evidence="7">
    <location>
        <begin position="264"/>
        <end position="284"/>
    </location>
</feature>
<evidence type="ECO:0000256" key="6">
    <source>
        <dbReference type="ARBA" id="ARBA00023136"/>
    </source>
</evidence>
<evidence type="ECO:0000256" key="7">
    <source>
        <dbReference type="RuleBase" id="RU363032"/>
    </source>
</evidence>
<evidence type="ECO:0000313" key="10">
    <source>
        <dbReference type="EMBL" id="MBB6395594.1"/>
    </source>
</evidence>